<accession>A0AAV4RFT8</accession>
<dbReference type="EMBL" id="BPLR01007795">
    <property type="protein sequence ID" value="GIY19801.1"/>
    <property type="molecule type" value="Genomic_DNA"/>
</dbReference>
<proteinExistence type="predicted"/>
<comment type="caution">
    <text evidence="1">The sequence shown here is derived from an EMBL/GenBank/DDBJ whole genome shotgun (WGS) entry which is preliminary data.</text>
</comment>
<protein>
    <submittedName>
        <fullName evidence="1">Uncharacterized protein</fullName>
    </submittedName>
</protein>
<dbReference type="AlphaFoldDB" id="A0AAV4RFT8"/>
<name>A0AAV4RFT8_CAEEX</name>
<evidence type="ECO:0000313" key="1">
    <source>
        <dbReference type="EMBL" id="GIY19801.1"/>
    </source>
</evidence>
<feature type="non-terminal residue" evidence="1">
    <location>
        <position position="61"/>
    </location>
</feature>
<dbReference type="Proteomes" id="UP001054945">
    <property type="component" value="Unassembled WGS sequence"/>
</dbReference>
<evidence type="ECO:0000313" key="2">
    <source>
        <dbReference type="Proteomes" id="UP001054945"/>
    </source>
</evidence>
<sequence length="61" mass="6819">MTTKNLSPQLPPSLPLKSGHISPHFCCETSPISHLPLFTPYFTLTPKHPHWLGFFHSHSAA</sequence>
<gene>
    <name evidence="1" type="ORF">CEXT_418791</name>
</gene>
<organism evidence="1 2">
    <name type="scientific">Caerostris extrusa</name>
    <name type="common">Bark spider</name>
    <name type="synonym">Caerostris bankana</name>
    <dbReference type="NCBI Taxonomy" id="172846"/>
    <lineage>
        <taxon>Eukaryota</taxon>
        <taxon>Metazoa</taxon>
        <taxon>Ecdysozoa</taxon>
        <taxon>Arthropoda</taxon>
        <taxon>Chelicerata</taxon>
        <taxon>Arachnida</taxon>
        <taxon>Araneae</taxon>
        <taxon>Araneomorphae</taxon>
        <taxon>Entelegynae</taxon>
        <taxon>Araneoidea</taxon>
        <taxon>Araneidae</taxon>
        <taxon>Caerostris</taxon>
    </lineage>
</organism>
<reference evidence="1 2" key="1">
    <citation type="submission" date="2021-06" db="EMBL/GenBank/DDBJ databases">
        <title>Caerostris extrusa draft genome.</title>
        <authorList>
            <person name="Kono N."/>
            <person name="Arakawa K."/>
        </authorList>
    </citation>
    <scope>NUCLEOTIDE SEQUENCE [LARGE SCALE GENOMIC DNA]</scope>
</reference>
<keyword evidence="2" id="KW-1185">Reference proteome</keyword>